<dbReference type="Proteomes" id="UP000004407">
    <property type="component" value="Unassembled WGS sequence"/>
</dbReference>
<name>G6AYK3_9BACT</name>
<dbReference type="EMBL" id="AFZZ01000152">
    <property type="protein sequence ID" value="EHJ39233.1"/>
    <property type="molecule type" value="Genomic_DNA"/>
</dbReference>
<proteinExistence type="predicted"/>
<evidence type="ECO:0000313" key="2">
    <source>
        <dbReference type="Proteomes" id="UP000004407"/>
    </source>
</evidence>
<dbReference type="InterPro" id="IPR027417">
    <property type="entry name" value="P-loop_NTPase"/>
</dbReference>
<sequence>MTGKIEAPFVFGVRVEGDTFTDRHEETDRLKANFTYGVNTILISPRRMGKTSLVEHVCSLIDTTDIRIAHIDAFGCRSEHDFVNAFATAVVRATSSKWEEWMENTKTFLSRFVPKISFGQDPLNDFSLSFEYNPANNTTEEVLQLPELIARTKGYRIVVCIDEFQQIGEFADSLTFQKKLRSVWQLQSNVSYCLYGSKKHMMERMFQSKSYPFYRFGDLFYLGKIGEDDWVQYIQQRFRATGKDIPAELAQVICRTTDRYSSYVQQLAWLVWLRTNQTTTGDDVQYAIDRLLDACEPLFIQQTEDLSAYQLNFLHALANGISTGFTQAAVLKEYRLGTAANVTRLKKSLTEKDLITTDAPRQLVISDPILKMWLKRRLWREP</sequence>
<dbReference type="PATRIC" id="fig|1002367.3.peg.1388"/>
<evidence type="ECO:0000313" key="1">
    <source>
        <dbReference type="EMBL" id="EHJ39233.1"/>
    </source>
</evidence>
<comment type="caution">
    <text evidence="1">The sequence shown here is derived from an EMBL/GenBank/DDBJ whole genome shotgun (WGS) entry which is preliminary data.</text>
</comment>
<organism evidence="1 2">
    <name type="scientific">Leyella stercorea DSM 18206</name>
    <dbReference type="NCBI Taxonomy" id="1002367"/>
    <lineage>
        <taxon>Bacteria</taxon>
        <taxon>Pseudomonadati</taxon>
        <taxon>Bacteroidota</taxon>
        <taxon>Bacteroidia</taxon>
        <taxon>Bacteroidales</taxon>
        <taxon>Prevotellaceae</taxon>
        <taxon>Leyella</taxon>
    </lineage>
</organism>
<dbReference type="HOGENOM" id="CLU_053804_1_1_10"/>
<evidence type="ECO:0008006" key="3">
    <source>
        <dbReference type="Google" id="ProtNLM"/>
    </source>
</evidence>
<gene>
    <name evidence="1" type="ORF">HMPREF0673_01713</name>
</gene>
<reference evidence="1 2" key="1">
    <citation type="submission" date="2011-08" db="EMBL/GenBank/DDBJ databases">
        <authorList>
            <person name="Weinstock G."/>
            <person name="Sodergren E."/>
            <person name="Clifton S."/>
            <person name="Fulton L."/>
            <person name="Fulton B."/>
            <person name="Courtney L."/>
            <person name="Fronick C."/>
            <person name="Harrison M."/>
            <person name="Strong C."/>
            <person name="Farmer C."/>
            <person name="Delahaunty K."/>
            <person name="Markovic C."/>
            <person name="Hall O."/>
            <person name="Minx P."/>
            <person name="Tomlinson C."/>
            <person name="Mitreva M."/>
            <person name="Hou S."/>
            <person name="Chen J."/>
            <person name="Wollam A."/>
            <person name="Pepin K.H."/>
            <person name="Johnson M."/>
            <person name="Bhonagiri V."/>
            <person name="Zhang X."/>
            <person name="Suruliraj S."/>
            <person name="Warren W."/>
            <person name="Chinwalla A."/>
            <person name="Mardis E.R."/>
            <person name="Wilson R.K."/>
        </authorList>
    </citation>
    <scope>NUCLEOTIDE SEQUENCE [LARGE SCALE GENOMIC DNA]</scope>
    <source>
        <strain evidence="1 2">DSM 18206</strain>
    </source>
</reference>
<dbReference type="Gene3D" id="3.40.50.300">
    <property type="entry name" value="P-loop containing nucleotide triphosphate hydrolases"/>
    <property type="match status" value="1"/>
</dbReference>
<dbReference type="RefSeq" id="WP_007900363.1">
    <property type="nucleotide sequence ID" value="NZ_JH379438.1"/>
</dbReference>
<dbReference type="eggNOG" id="COG1672">
    <property type="taxonomic scope" value="Bacteria"/>
</dbReference>
<dbReference type="GeneID" id="78337344"/>
<dbReference type="PANTHER" id="PTHR34301:SF8">
    <property type="entry name" value="ATPASE DOMAIN-CONTAINING PROTEIN"/>
    <property type="match status" value="1"/>
</dbReference>
<dbReference type="AlphaFoldDB" id="G6AYK3"/>
<protein>
    <recommendedName>
        <fullName evidence="3">ATPase domain-containing protein</fullName>
    </recommendedName>
</protein>
<dbReference type="PANTHER" id="PTHR34301">
    <property type="entry name" value="DNA-BINDING PROTEIN-RELATED"/>
    <property type="match status" value="1"/>
</dbReference>
<accession>G6AYK3</accession>
<dbReference type="SUPFAM" id="SSF52540">
    <property type="entry name" value="P-loop containing nucleoside triphosphate hydrolases"/>
    <property type="match status" value="1"/>
</dbReference>